<accession>N4WW34</accession>
<proteinExistence type="predicted"/>
<feature type="region of interest" description="Disordered" evidence="1">
    <location>
        <begin position="322"/>
        <end position="350"/>
    </location>
</feature>
<protein>
    <submittedName>
        <fullName evidence="2">Uncharacterized protein</fullName>
    </submittedName>
</protein>
<reference evidence="3" key="2">
    <citation type="journal article" date="2013" name="PLoS Genet.">
        <title>Comparative genome structure, secondary metabolite, and effector coding capacity across Cochliobolus pathogens.</title>
        <authorList>
            <person name="Condon B.J."/>
            <person name="Leng Y."/>
            <person name="Wu D."/>
            <person name="Bushley K.E."/>
            <person name="Ohm R.A."/>
            <person name="Otillar R."/>
            <person name="Martin J."/>
            <person name="Schackwitz W."/>
            <person name="Grimwood J."/>
            <person name="MohdZainudin N."/>
            <person name="Xue C."/>
            <person name="Wang R."/>
            <person name="Manning V.A."/>
            <person name="Dhillon B."/>
            <person name="Tu Z.J."/>
            <person name="Steffenson B.J."/>
            <person name="Salamov A."/>
            <person name="Sun H."/>
            <person name="Lowry S."/>
            <person name="LaButti K."/>
            <person name="Han J."/>
            <person name="Copeland A."/>
            <person name="Lindquist E."/>
            <person name="Barry K."/>
            <person name="Schmutz J."/>
            <person name="Baker S.E."/>
            <person name="Ciuffetti L.M."/>
            <person name="Grigoriev I.V."/>
            <person name="Zhong S."/>
            <person name="Turgeon B.G."/>
        </authorList>
    </citation>
    <scope>NUCLEOTIDE SEQUENCE [LARGE SCALE GENOMIC DNA]</scope>
    <source>
        <strain evidence="3">C4 / ATCC 48331 / race T</strain>
    </source>
</reference>
<feature type="region of interest" description="Disordered" evidence="1">
    <location>
        <begin position="274"/>
        <end position="295"/>
    </location>
</feature>
<feature type="compositionally biased region" description="Polar residues" evidence="1">
    <location>
        <begin position="322"/>
        <end position="336"/>
    </location>
</feature>
<keyword evidence="3" id="KW-1185">Reference proteome</keyword>
<reference evidence="2 3" key="1">
    <citation type="journal article" date="2012" name="PLoS Pathog.">
        <title>Diverse lifestyles and strategies of plant pathogenesis encoded in the genomes of eighteen Dothideomycetes fungi.</title>
        <authorList>
            <person name="Ohm R.A."/>
            <person name="Feau N."/>
            <person name="Henrissat B."/>
            <person name="Schoch C.L."/>
            <person name="Horwitz B.A."/>
            <person name="Barry K.W."/>
            <person name="Condon B.J."/>
            <person name="Copeland A.C."/>
            <person name="Dhillon B."/>
            <person name="Glaser F."/>
            <person name="Hesse C.N."/>
            <person name="Kosti I."/>
            <person name="LaButti K."/>
            <person name="Lindquist E.A."/>
            <person name="Lucas S."/>
            <person name="Salamov A.A."/>
            <person name="Bradshaw R.E."/>
            <person name="Ciuffetti L."/>
            <person name="Hamelin R.C."/>
            <person name="Kema G.H.J."/>
            <person name="Lawrence C."/>
            <person name="Scott J.A."/>
            <person name="Spatafora J.W."/>
            <person name="Turgeon B.G."/>
            <person name="de Wit P.J.G.M."/>
            <person name="Zhong S."/>
            <person name="Goodwin S.B."/>
            <person name="Grigoriev I.V."/>
        </authorList>
    </citation>
    <scope>NUCLEOTIDE SEQUENCE [LARGE SCALE GENOMIC DNA]</scope>
    <source>
        <strain evidence="3">C4 / ATCC 48331 / race T</strain>
    </source>
</reference>
<organism evidence="2 3">
    <name type="scientific">Cochliobolus heterostrophus (strain C4 / ATCC 48331 / race T)</name>
    <name type="common">Southern corn leaf blight fungus</name>
    <name type="synonym">Bipolaris maydis</name>
    <dbReference type="NCBI Taxonomy" id="665024"/>
    <lineage>
        <taxon>Eukaryota</taxon>
        <taxon>Fungi</taxon>
        <taxon>Dikarya</taxon>
        <taxon>Ascomycota</taxon>
        <taxon>Pezizomycotina</taxon>
        <taxon>Dothideomycetes</taxon>
        <taxon>Pleosporomycetidae</taxon>
        <taxon>Pleosporales</taxon>
        <taxon>Pleosporineae</taxon>
        <taxon>Pleosporaceae</taxon>
        <taxon>Bipolaris</taxon>
    </lineage>
</organism>
<feature type="compositionally biased region" description="Polar residues" evidence="1">
    <location>
        <begin position="19"/>
        <end position="37"/>
    </location>
</feature>
<feature type="region of interest" description="Disordered" evidence="1">
    <location>
        <begin position="152"/>
        <end position="179"/>
    </location>
</feature>
<feature type="region of interest" description="Disordered" evidence="1">
    <location>
        <begin position="368"/>
        <end position="395"/>
    </location>
</feature>
<dbReference type="HOGENOM" id="CLU_558945_0_0_1"/>
<dbReference type="OrthoDB" id="3674902at2759"/>
<dbReference type="Proteomes" id="UP000012338">
    <property type="component" value="Unassembled WGS sequence"/>
</dbReference>
<feature type="region of interest" description="Disordered" evidence="1">
    <location>
        <begin position="526"/>
        <end position="549"/>
    </location>
</feature>
<dbReference type="EMBL" id="KB733474">
    <property type="protein sequence ID" value="ENI00453.1"/>
    <property type="molecule type" value="Genomic_DNA"/>
</dbReference>
<feature type="region of interest" description="Disordered" evidence="1">
    <location>
        <begin position="15"/>
        <end position="41"/>
    </location>
</feature>
<dbReference type="AlphaFoldDB" id="N4WW34"/>
<evidence type="ECO:0000256" key="1">
    <source>
        <dbReference type="SAM" id="MobiDB-lite"/>
    </source>
</evidence>
<dbReference type="GeneID" id="25838858"/>
<gene>
    <name evidence="2" type="ORF">COCC4DRAFT_150483</name>
</gene>
<feature type="compositionally biased region" description="Low complexity" evidence="1">
    <location>
        <begin position="368"/>
        <end position="385"/>
    </location>
</feature>
<evidence type="ECO:0000313" key="3">
    <source>
        <dbReference type="Proteomes" id="UP000012338"/>
    </source>
</evidence>
<evidence type="ECO:0000313" key="2">
    <source>
        <dbReference type="EMBL" id="ENI00453.1"/>
    </source>
</evidence>
<sequence length="549" mass="60627">MALPSYAQEQYTMAEPLQMTDQHTTNPSFATASSDMSTLGMPEVDSHLHKECGSQITGILDPADETADAAMTLCMIFGQPTKPPETPTIEHQEVLTHSHEDQRLLRTAESGSASIPPGKGDNLQAVVTANAYEAIACSISHVIEPSMEICEKEKPHEGQQAYPDDSISDPQGHPDDSIETSTCWDDAVWAFEHEKLPCDIIRDDFLDEGQTGTENLLGNQAIDKFLSLVEGFEMPGMGSPSNVGPRETSVQYKKSINMSDDATDLLKETRSSSIIRDHRSPSYGEPQEAPSAPTEQMEFLNGSVPITTDTINGEVIAIEDSTNASDISDSPSNITADQRPWADPQPRARSQTPIIIDTNNGEAIVIEDSSDSSDISDSSDSASEITADRRTWAGSQPRVRFRPSRVLDGMVRWSDAYPPRTCQTAAPQLWIDAQNYWKSARAMKRFAGSKKVRKFDKIMVKAQKRFQQHGGTITVQAANKLHRKFKQILPHLIGQLSNSKQRKFLQDVDRTLKDLYTLVEVTAMMTEPPESDGDKDDGDYKPRGATRRV</sequence>
<name>N4WW34_COCH4</name>